<dbReference type="EMBL" id="SPQB01000026">
    <property type="protein sequence ID" value="TFU32409.1"/>
    <property type="molecule type" value="Genomic_DNA"/>
</dbReference>
<comment type="caution">
    <text evidence="1">The sequence shown here is derived from an EMBL/GenBank/DDBJ whole genome shotgun (WGS) entry which is preliminary data.</text>
</comment>
<dbReference type="Proteomes" id="UP000298358">
    <property type="component" value="Unassembled WGS sequence"/>
</dbReference>
<gene>
    <name evidence="1" type="ORF">E4U02_10745</name>
</gene>
<protein>
    <recommendedName>
        <fullName evidence="3">NRDE family protein</fullName>
    </recommendedName>
</protein>
<organism evidence="1 2">
    <name type="scientific">Microbacterium paludicola</name>
    <dbReference type="NCBI Taxonomy" id="300019"/>
    <lineage>
        <taxon>Bacteria</taxon>
        <taxon>Bacillati</taxon>
        <taxon>Actinomycetota</taxon>
        <taxon>Actinomycetes</taxon>
        <taxon>Micrococcales</taxon>
        <taxon>Microbacteriaceae</taxon>
        <taxon>Microbacterium</taxon>
    </lineage>
</organism>
<name>A0A4Y9FT16_9MICO</name>
<keyword evidence="2" id="KW-1185">Reference proteome</keyword>
<dbReference type="OrthoDB" id="4380123at2"/>
<dbReference type="Pfam" id="PF05742">
    <property type="entry name" value="TANGO2"/>
    <property type="match status" value="1"/>
</dbReference>
<evidence type="ECO:0000313" key="1">
    <source>
        <dbReference type="EMBL" id="TFU32409.1"/>
    </source>
</evidence>
<sequence>MCTVIVRVPVSSADPVRLLAVRDEDPQRPWNPLGEWWPDRPGLTGVQDRLAGGAWLAAQGPRLAVLLNRAGHPEGVRPEELESRGGIVLASVGGASPSGTPRTLGFNLVEVDGRDVAVTSWDGVELRHQVLSPGTHMLAHDDVDDLETPRIAAWHRRFEEAGAEGDEWWEPWLRVLAESAALDPADDRAIIRDNHAHGYPTVSLLACVAEIGPESSDVRYAQLERPGEWNPLSFD</sequence>
<dbReference type="AlphaFoldDB" id="A0A4Y9FT16"/>
<proteinExistence type="predicted"/>
<evidence type="ECO:0008006" key="3">
    <source>
        <dbReference type="Google" id="ProtNLM"/>
    </source>
</evidence>
<evidence type="ECO:0000313" key="2">
    <source>
        <dbReference type="Proteomes" id="UP000298358"/>
    </source>
</evidence>
<reference evidence="1 2" key="1">
    <citation type="submission" date="2019-03" db="EMBL/GenBank/DDBJ databases">
        <title>Diversity of the mouse oral microbiome.</title>
        <authorList>
            <person name="Joseph S."/>
            <person name="Aduse-Opoku J."/>
            <person name="Curtis M."/>
            <person name="Wade W."/>
            <person name="Hashim A."/>
        </authorList>
    </citation>
    <scope>NUCLEOTIDE SEQUENCE [LARGE SCALE GENOMIC DNA]</scope>
    <source>
        <strain evidence="1 2">P1012</strain>
    </source>
</reference>
<dbReference type="InterPro" id="IPR008551">
    <property type="entry name" value="TANGO2"/>
</dbReference>
<dbReference type="RefSeq" id="WP_135114839.1">
    <property type="nucleotide sequence ID" value="NZ_JADGLL010000026.1"/>
</dbReference>
<accession>A0A4Y9FT16</accession>